<dbReference type="OrthoDB" id="7068331at2"/>
<sequence length="299" mass="33853">MDQPEVDWCQYQQHIETYKFYIEMAVKIIGLYFAVSGAMLSFYFANTDTEQAKLALYLPWLIGIGLSLFFTTGAVLSVVTRDDVFKLREKLGLEVAPETGVLTLLLGIFSIVLVACVIGFSYVLWSTPANQNLANEAYIPLNSGIRAMSEAIHWADYVSAIGIPVIALIGSWIAFRQFQVSRNKLKHDLFEKRLEIYEAVRNTLGIVARNGKLTQAEEINYLVATRSAKWLFGNEVYLYLDETLWDKIVDLGLHNSILEGPSSEEKKQHAAARGETMKWLISQHSEFDALCAKYLKLRH</sequence>
<name>A0A2V3ZPV6_9GAMM</name>
<dbReference type="Proteomes" id="UP000253987">
    <property type="component" value="Unassembled WGS sequence"/>
</dbReference>
<keyword evidence="1" id="KW-0812">Transmembrane</keyword>
<feature type="transmembrane region" description="Helical" evidence="1">
    <location>
        <begin position="100"/>
        <end position="125"/>
    </location>
</feature>
<accession>A0A2V3ZPV6</accession>
<feature type="transmembrane region" description="Helical" evidence="1">
    <location>
        <begin position="20"/>
        <end position="45"/>
    </location>
</feature>
<evidence type="ECO:0000313" key="3">
    <source>
        <dbReference type="Proteomes" id="UP000253987"/>
    </source>
</evidence>
<keyword evidence="1" id="KW-0472">Membrane</keyword>
<reference evidence="2 3" key="2">
    <citation type="submission" date="2018-06" db="EMBL/GenBank/DDBJ databases">
        <title>Marinobactersediminissp. nov, a moderately halophilic bacterium isolated from marine solar saltern.</title>
        <authorList>
            <person name="Zhang Y."/>
        </authorList>
    </citation>
    <scope>NUCLEOTIDE SEQUENCE [LARGE SCALE GENOMIC DNA]</scope>
    <source>
        <strain evidence="2 3">F01</strain>
    </source>
</reference>
<comment type="caution">
    <text evidence="2">The sequence shown here is derived from an EMBL/GenBank/DDBJ whole genome shotgun (WGS) entry which is preliminary data.</text>
</comment>
<feature type="transmembrane region" description="Helical" evidence="1">
    <location>
        <begin position="157"/>
        <end position="175"/>
    </location>
</feature>
<dbReference type="EMBL" id="QFWX01000001">
    <property type="protein sequence ID" value="PXX93811.1"/>
    <property type="molecule type" value="Genomic_DNA"/>
</dbReference>
<protein>
    <submittedName>
        <fullName evidence="2">Uncharacterized protein</fullName>
    </submittedName>
</protein>
<dbReference type="AlphaFoldDB" id="A0A2V3ZPV6"/>
<organism evidence="2 3">
    <name type="scientific">Marinobacter vulgaris</name>
    <dbReference type="NCBI Taxonomy" id="1928331"/>
    <lineage>
        <taxon>Bacteria</taxon>
        <taxon>Pseudomonadati</taxon>
        <taxon>Pseudomonadota</taxon>
        <taxon>Gammaproteobacteria</taxon>
        <taxon>Pseudomonadales</taxon>
        <taxon>Marinobacteraceae</taxon>
        <taxon>Marinobacter</taxon>
    </lineage>
</organism>
<reference evidence="3" key="1">
    <citation type="submission" date="2018-05" db="EMBL/GenBank/DDBJ databases">
        <authorList>
            <person name="Lu D."/>
        </authorList>
    </citation>
    <scope>NUCLEOTIDE SEQUENCE [LARGE SCALE GENOMIC DNA]</scope>
    <source>
        <strain evidence="3">F01</strain>
    </source>
</reference>
<keyword evidence="3" id="KW-1185">Reference proteome</keyword>
<proteinExistence type="predicted"/>
<feature type="transmembrane region" description="Helical" evidence="1">
    <location>
        <begin position="57"/>
        <end position="79"/>
    </location>
</feature>
<gene>
    <name evidence="2" type="ORF">DIT71_03160</name>
</gene>
<dbReference type="RefSeq" id="WP_114611735.1">
    <property type="nucleotide sequence ID" value="NZ_QFWX01000001.1"/>
</dbReference>
<keyword evidence="1" id="KW-1133">Transmembrane helix</keyword>
<evidence type="ECO:0000313" key="2">
    <source>
        <dbReference type="EMBL" id="PXX93811.1"/>
    </source>
</evidence>
<evidence type="ECO:0000256" key="1">
    <source>
        <dbReference type="SAM" id="Phobius"/>
    </source>
</evidence>